<keyword evidence="2" id="KW-1185">Reference proteome</keyword>
<dbReference type="Proteomes" id="UP000024635">
    <property type="component" value="Unassembled WGS sequence"/>
</dbReference>
<protein>
    <submittedName>
        <fullName evidence="1">Uncharacterized protein</fullName>
    </submittedName>
</protein>
<accession>A0A016W922</accession>
<comment type="caution">
    <text evidence="1">The sequence shown here is derived from an EMBL/GenBank/DDBJ whole genome shotgun (WGS) entry which is preliminary data.</text>
</comment>
<evidence type="ECO:0000313" key="1">
    <source>
        <dbReference type="EMBL" id="EYC36354.1"/>
    </source>
</evidence>
<organism evidence="1 2">
    <name type="scientific">Ancylostoma ceylanicum</name>
    <dbReference type="NCBI Taxonomy" id="53326"/>
    <lineage>
        <taxon>Eukaryota</taxon>
        <taxon>Metazoa</taxon>
        <taxon>Ecdysozoa</taxon>
        <taxon>Nematoda</taxon>
        <taxon>Chromadorea</taxon>
        <taxon>Rhabditida</taxon>
        <taxon>Rhabditina</taxon>
        <taxon>Rhabditomorpha</taxon>
        <taxon>Strongyloidea</taxon>
        <taxon>Ancylostomatidae</taxon>
        <taxon>Ancylostomatinae</taxon>
        <taxon>Ancylostoma</taxon>
    </lineage>
</organism>
<dbReference type="AlphaFoldDB" id="A0A016W922"/>
<dbReference type="STRING" id="53326.A0A016W922"/>
<evidence type="ECO:0000313" key="2">
    <source>
        <dbReference type="Proteomes" id="UP000024635"/>
    </source>
</evidence>
<dbReference type="EMBL" id="JARK01000506">
    <property type="protein sequence ID" value="EYC36354.1"/>
    <property type="molecule type" value="Genomic_DNA"/>
</dbReference>
<gene>
    <name evidence="1" type="primary">Acey_s0906.g2972</name>
    <name evidence="1" type="ORF">Y032_0906g2972</name>
</gene>
<sequence length="137" mass="15993">MLHSGRSAWCMQILSLCCDSTVVNEHGSFLAIPNEMRWNVIKNLLILMSSITLPAKSLKCFEGFEGEHLNVNSIMEHEQKEWMCVYETMKPCDFKDRPELQNFRMTKYNEEVSLDRAGFAVFWLQTCTGYLRDNEKN</sequence>
<name>A0A016W922_9BILA</name>
<proteinExistence type="predicted"/>
<reference evidence="2" key="1">
    <citation type="journal article" date="2015" name="Nat. Genet.">
        <title>The genome and transcriptome of the zoonotic hookworm Ancylostoma ceylanicum identify infection-specific gene families.</title>
        <authorList>
            <person name="Schwarz E.M."/>
            <person name="Hu Y."/>
            <person name="Antoshechkin I."/>
            <person name="Miller M.M."/>
            <person name="Sternberg P.W."/>
            <person name="Aroian R.V."/>
        </authorList>
    </citation>
    <scope>NUCLEOTIDE SEQUENCE</scope>
    <source>
        <strain evidence="2">HY135</strain>
    </source>
</reference>